<dbReference type="EMBL" id="AUXT01000173">
    <property type="protein sequence ID" value="KZN46013.1"/>
    <property type="molecule type" value="Genomic_DNA"/>
</dbReference>
<sequence>MQKDQMYTSLPLSLDEAFEMERALEARIRELRERKETVVKSRDKEFWVFLIEAIADCNSTLKKMRGATWNS</sequence>
<feature type="coiled-coil region" evidence="1">
    <location>
        <begin position="14"/>
        <end position="41"/>
    </location>
</feature>
<dbReference type="Proteomes" id="UP000076587">
    <property type="component" value="Unassembled WGS sequence"/>
</dbReference>
<proteinExistence type="predicted"/>
<evidence type="ECO:0000256" key="1">
    <source>
        <dbReference type="SAM" id="Coils"/>
    </source>
</evidence>
<accession>A0A162A8Y3</accession>
<organism evidence="2 3">
    <name type="scientific">Pseudoalteromonas luteoviolacea NCIMB 1942</name>
    <dbReference type="NCBI Taxonomy" id="1365253"/>
    <lineage>
        <taxon>Bacteria</taxon>
        <taxon>Pseudomonadati</taxon>
        <taxon>Pseudomonadota</taxon>
        <taxon>Gammaproteobacteria</taxon>
        <taxon>Alteromonadales</taxon>
        <taxon>Pseudoalteromonadaceae</taxon>
        <taxon>Pseudoalteromonas</taxon>
    </lineage>
</organism>
<dbReference type="AlphaFoldDB" id="A0A162A8Y3"/>
<comment type="caution">
    <text evidence="2">The sequence shown here is derived from an EMBL/GenBank/DDBJ whole genome shotgun (WGS) entry which is preliminary data.</text>
</comment>
<gene>
    <name evidence="2" type="ORF">N482_13140</name>
</gene>
<keyword evidence="1" id="KW-0175">Coiled coil</keyword>
<reference evidence="2 3" key="1">
    <citation type="submission" date="2013-07" db="EMBL/GenBank/DDBJ databases">
        <title>Comparative Genomic and Metabolomic Analysis of Twelve Strains of Pseudoalteromonas luteoviolacea.</title>
        <authorList>
            <person name="Vynne N.G."/>
            <person name="Mansson M."/>
            <person name="Gram L."/>
        </authorList>
    </citation>
    <scope>NUCLEOTIDE SEQUENCE [LARGE SCALE GENOMIC DNA]</scope>
    <source>
        <strain evidence="2 3">NCIMB 1942</strain>
    </source>
</reference>
<evidence type="ECO:0000313" key="2">
    <source>
        <dbReference type="EMBL" id="KZN46013.1"/>
    </source>
</evidence>
<evidence type="ECO:0000313" key="3">
    <source>
        <dbReference type="Proteomes" id="UP000076587"/>
    </source>
</evidence>
<dbReference type="PATRIC" id="fig|1365253.3.peg.3205"/>
<name>A0A162A8Y3_9GAMM</name>
<protein>
    <submittedName>
        <fullName evidence="2">Uncharacterized protein</fullName>
    </submittedName>
</protein>
<dbReference type="RefSeq" id="WP_063377737.1">
    <property type="nucleotide sequence ID" value="NZ_AUXT01000173.1"/>
</dbReference>